<dbReference type="EMBL" id="JACOPG010000003">
    <property type="protein sequence ID" value="MBC5686577.1"/>
    <property type="molecule type" value="Genomic_DNA"/>
</dbReference>
<name>A0ABR7GH08_9FIRM</name>
<proteinExistence type="predicted"/>
<accession>A0ABR7GH08</accession>
<protein>
    <submittedName>
        <fullName evidence="1">Uncharacterized protein</fullName>
    </submittedName>
</protein>
<keyword evidence="2" id="KW-1185">Reference proteome</keyword>
<comment type="caution">
    <text evidence="1">The sequence shown here is derived from an EMBL/GenBank/DDBJ whole genome shotgun (WGS) entry which is preliminary data.</text>
</comment>
<gene>
    <name evidence="1" type="ORF">H8R94_08195</name>
</gene>
<organism evidence="1 2">
    <name type="scientific">Roseburia lenta</name>
    <dbReference type="NCBI Taxonomy" id="2763061"/>
    <lineage>
        <taxon>Bacteria</taxon>
        <taxon>Bacillati</taxon>
        <taxon>Bacillota</taxon>
        <taxon>Clostridia</taxon>
        <taxon>Lachnospirales</taxon>
        <taxon>Lachnospiraceae</taxon>
        <taxon>Roseburia</taxon>
    </lineage>
</organism>
<sequence length="78" mass="8915">MKSTLIKDTTKSERIQIVKQWEETEGCESGGIDLMEFFREYIDGTKEISEVNAAFTAKYMSDIPDESPRISCGEGMRR</sequence>
<evidence type="ECO:0000313" key="2">
    <source>
        <dbReference type="Proteomes" id="UP000643810"/>
    </source>
</evidence>
<reference evidence="1 2" key="1">
    <citation type="submission" date="2020-08" db="EMBL/GenBank/DDBJ databases">
        <title>Genome public.</title>
        <authorList>
            <person name="Liu C."/>
            <person name="Sun Q."/>
        </authorList>
    </citation>
    <scope>NUCLEOTIDE SEQUENCE [LARGE SCALE GENOMIC DNA]</scope>
    <source>
        <strain evidence="1 2">NSJ-9</strain>
    </source>
</reference>
<evidence type="ECO:0000313" key="1">
    <source>
        <dbReference type="EMBL" id="MBC5686577.1"/>
    </source>
</evidence>
<dbReference type="Proteomes" id="UP000643810">
    <property type="component" value="Unassembled WGS sequence"/>
</dbReference>
<dbReference type="RefSeq" id="WP_186854373.1">
    <property type="nucleotide sequence ID" value="NZ_JACOPG010000003.1"/>
</dbReference>